<dbReference type="InterPro" id="IPR050287">
    <property type="entry name" value="MTA/SAH_deaminase"/>
</dbReference>
<proteinExistence type="predicted"/>
<dbReference type="OrthoDB" id="194468at2759"/>
<dbReference type="GeneID" id="28834186"/>
<keyword evidence="4" id="KW-1185">Reference proteome</keyword>
<protein>
    <recommendedName>
        <fullName evidence="2">Amidohydrolase-related domain-containing protein</fullName>
    </recommendedName>
</protein>
<dbReference type="Pfam" id="PF01979">
    <property type="entry name" value="Amidohydro_1"/>
    <property type="match status" value="1"/>
</dbReference>
<evidence type="ECO:0000259" key="2">
    <source>
        <dbReference type="Pfam" id="PF01979"/>
    </source>
</evidence>
<feature type="domain" description="Amidohydrolase-related" evidence="2">
    <location>
        <begin position="58"/>
        <end position="422"/>
    </location>
</feature>
<gene>
    <name evidence="3" type="ORF">VE01_00800</name>
</gene>
<reference evidence="4" key="2">
    <citation type="journal article" date="2018" name="Nat. Commun.">
        <title>Extreme sensitivity to ultraviolet light in the fungal pathogen causing white-nose syndrome of bats.</title>
        <authorList>
            <person name="Palmer J.M."/>
            <person name="Drees K.P."/>
            <person name="Foster J.T."/>
            <person name="Lindner D.L."/>
        </authorList>
    </citation>
    <scope>NUCLEOTIDE SEQUENCE [LARGE SCALE GENOMIC DNA]</scope>
    <source>
        <strain evidence="4">UAMH 10579</strain>
    </source>
</reference>
<dbReference type="PANTHER" id="PTHR43794:SF11">
    <property type="entry name" value="AMIDOHYDROLASE-RELATED DOMAIN-CONTAINING PROTEIN"/>
    <property type="match status" value="1"/>
</dbReference>
<dbReference type="Proteomes" id="UP000091956">
    <property type="component" value="Unassembled WGS sequence"/>
</dbReference>
<evidence type="ECO:0000313" key="3">
    <source>
        <dbReference type="EMBL" id="OBU00943.1"/>
    </source>
</evidence>
<name>A0A2P2SXG1_9PEZI</name>
<evidence type="ECO:0000256" key="1">
    <source>
        <dbReference type="ARBA" id="ARBA00022801"/>
    </source>
</evidence>
<dbReference type="GO" id="GO:0016810">
    <property type="term" value="F:hydrolase activity, acting on carbon-nitrogen (but not peptide) bonds"/>
    <property type="evidence" value="ECO:0007669"/>
    <property type="project" value="InterPro"/>
</dbReference>
<dbReference type="AlphaFoldDB" id="A0A2P2SXG1"/>
<evidence type="ECO:0000313" key="4">
    <source>
        <dbReference type="Proteomes" id="UP000091956"/>
    </source>
</evidence>
<dbReference type="PANTHER" id="PTHR43794">
    <property type="entry name" value="AMINOHYDROLASE SSNA-RELATED"/>
    <property type="match status" value="1"/>
</dbReference>
<dbReference type="InterPro" id="IPR006680">
    <property type="entry name" value="Amidohydro-rel"/>
</dbReference>
<accession>A0A2P2SXG1</accession>
<dbReference type="Gene3D" id="2.30.40.10">
    <property type="entry name" value="Urease, subunit C, domain 1"/>
    <property type="match status" value="1"/>
</dbReference>
<dbReference type="InterPro" id="IPR011059">
    <property type="entry name" value="Metal-dep_hydrolase_composite"/>
</dbReference>
<dbReference type="Gene3D" id="3.20.20.140">
    <property type="entry name" value="Metal-dependent hydrolases"/>
    <property type="match status" value="1"/>
</dbReference>
<dbReference type="STRING" id="342668.A0A2P2SXG1"/>
<dbReference type="SUPFAM" id="SSF51556">
    <property type="entry name" value="Metallo-dependent hydrolases"/>
    <property type="match status" value="1"/>
</dbReference>
<organism evidence="3 4">
    <name type="scientific">Pseudogymnoascus verrucosus</name>
    <dbReference type="NCBI Taxonomy" id="342668"/>
    <lineage>
        <taxon>Eukaryota</taxon>
        <taxon>Fungi</taxon>
        <taxon>Dikarya</taxon>
        <taxon>Ascomycota</taxon>
        <taxon>Pezizomycotina</taxon>
        <taxon>Leotiomycetes</taxon>
        <taxon>Thelebolales</taxon>
        <taxon>Thelebolaceae</taxon>
        <taxon>Pseudogymnoascus</taxon>
    </lineage>
</organism>
<sequence>MTSSILLQGGTVLYHDDEDYVTALSDTDVLVTGNLIAKIATGIEVPQGTTIIDCKGKIVSPGFIDTHHHLWQTQLKGRHMDETLLDYMVAGNMQSYNFTPEDMFWGQLAGCLEAIDAGTTYVLDHSHGNYTPEHATQCLSATTASGLRSTYAYATPSVPLTSWTVSTVVPSSDILSSWSLDQLESLAKSQPHANGRLTIGLGFDLYFLPQEVVIGIFERFRRAGVKVITSHVAKNPVFGKASTVELLDSYGLLGPDIVLSHATNLTFAEHAVLHAAKVHVSSTPSSEAQTALGWPVALRSDVHGSLGVDSHAFCGSSILSEARAALLLARQETNAALLDKGEFPQKLVGGAREAFNLATVGGARAVGMGDKIGRIREGYLADLVVVDGRTPGMAGVSSWDPVVAVVGHSGVRDVETVIVDGVVRKRGGKLVGVELEGGERLEWEGVAEKVERSREEVQRRIEGVNLEKARELVVGMWHVDESKIKAVEY</sequence>
<dbReference type="RefSeq" id="XP_018134675.1">
    <property type="nucleotide sequence ID" value="XM_018270328.2"/>
</dbReference>
<reference evidence="3 4" key="1">
    <citation type="submission" date="2016-03" db="EMBL/GenBank/DDBJ databases">
        <title>Comparative genomics of Pseudogymnoascus destructans, the fungus causing white-nose syndrome of bats.</title>
        <authorList>
            <person name="Palmer J.M."/>
            <person name="Drees K.P."/>
            <person name="Foster J.T."/>
            <person name="Lindner D.L."/>
        </authorList>
    </citation>
    <scope>NUCLEOTIDE SEQUENCE [LARGE SCALE GENOMIC DNA]</scope>
    <source>
        <strain evidence="3 4">UAMH 10579</strain>
    </source>
</reference>
<keyword evidence="1" id="KW-0378">Hydrolase</keyword>
<dbReference type="InterPro" id="IPR032466">
    <property type="entry name" value="Metal_Hydrolase"/>
</dbReference>
<dbReference type="SUPFAM" id="SSF51338">
    <property type="entry name" value="Composite domain of metallo-dependent hydrolases"/>
    <property type="match status" value="1"/>
</dbReference>
<dbReference type="EMBL" id="KV460207">
    <property type="protein sequence ID" value="OBU00943.1"/>
    <property type="molecule type" value="Genomic_DNA"/>
</dbReference>